<dbReference type="RefSeq" id="WP_005368905.1">
    <property type="nucleotide sequence ID" value="NZ_CM001475.1"/>
</dbReference>
<dbReference type="AlphaFoldDB" id="H8GLV8"/>
<dbReference type="InterPro" id="IPR000595">
    <property type="entry name" value="cNMP-bd_dom"/>
</dbReference>
<protein>
    <submittedName>
        <fullName evidence="2">Cyclic nucleotide-binding protein</fullName>
    </submittedName>
</protein>
<dbReference type="PROSITE" id="PS50042">
    <property type="entry name" value="CNMP_BINDING_3"/>
    <property type="match status" value="1"/>
</dbReference>
<keyword evidence="3" id="KW-1185">Reference proteome</keyword>
<dbReference type="eggNOG" id="COG0664">
    <property type="taxonomic scope" value="Bacteria"/>
</dbReference>
<dbReference type="STRING" id="686340.Metal_0291"/>
<sequence length="157" mass="17732">MSDQATRDYLSAHEFFSGLGDEALEFLSKCSNVQAIKKGQILFRQGENADKFYVVRSGRITVQMPAILGPPLEIQTLGQGQVLGWSWLISPYKWTFQSRAEEDSEVLQFDGTAILARCEREPKFGYELLKKFAGLMSVRLDAARLKMMDEWNPAGFA</sequence>
<dbReference type="PANTHER" id="PTHR24567">
    <property type="entry name" value="CRP FAMILY TRANSCRIPTIONAL REGULATORY PROTEIN"/>
    <property type="match status" value="1"/>
</dbReference>
<dbReference type="GO" id="GO:0003700">
    <property type="term" value="F:DNA-binding transcription factor activity"/>
    <property type="evidence" value="ECO:0007669"/>
    <property type="project" value="TreeGrafter"/>
</dbReference>
<accession>H8GLV8</accession>
<evidence type="ECO:0000259" key="1">
    <source>
        <dbReference type="PROSITE" id="PS50042"/>
    </source>
</evidence>
<name>H8GLV8_METAL</name>
<proteinExistence type="predicted"/>
<dbReference type="EMBL" id="CM001475">
    <property type="protein sequence ID" value="EIC28154.1"/>
    <property type="molecule type" value="Genomic_DNA"/>
</dbReference>
<evidence type="ECO:0000313" key="3">
    <source>
        <dbReference type="Proteomes" id="UP000005090"/>
    </source>
</evidence>
<gene>
    <name evidence="2" type="ORF">Metal_0291</name>
</gene>
<dbReference type="HOGENOM" id="CLU_075053_15_1_6"/>
<dbReference type="InterPro" id="IPR050397">
    <property type="entry name" value="Env_Response_Regulators"/>
</dbReference>
<dbReference type="Proteomes" id="UP000005090">
    <property type="component" value="Chromosome"/>
</dbReference>
<organism evidence="2 3">
    <name type="scientific">Methylomicrobium album BG8</name>
    <dbReference type="NCBI Taxonomy" id="686340"/>
    <lineage>
        <taxon>Bacteria</taxon>
        <taxon>Pseudomonadati</taxon>
        <taxon>Pseudomonadota</taxon>
        <taxon>Gammaproteobacteria</taxon>
        <taxon>Methylococcales</taxon>
        <taxon>Methylococcaceae</taxon>
        <taxon>Methylomicrobium</taxon>
    </lineage>
</organism>
<dbReference type="InterPro" id="IPR014710">
    <property type="entry name" value="RmlC-like_jellyroll"/>
</dbReference>
<dbReference type="InterPro" id="IPR018490">
    <property type="entry name" value="cNMP-bd_dom_sf"/>
</dbReference>
<dbReference type="GO" id="GO:0005829">
    <property type="term" value="C:cytosol"/>
    <property type="evidence" value="ECO:0007669"/>
    <property type="project" value="TreeGrafter"/>
</dbReference>
<dbReference type="Pfam" id="PF00027">
    <property type="entry name" value="cNMP_binding"/>
    <property type="match status" value="1"/>
</dbReference>
<dbReference type="Gene3D" id="2.60.120.10">
    <property type="entry name" value="Jelly Rolls"/>
    <property type="match status" value="1"/>
</dbReference>
<reference evidence="2 3" key="1">
    <citation type="journal article" date="2013" name="Genome Announc.">
        <title>Genome Sequence of the Obligate Gammaproteobacterial Methanotroph Methylomicrobium album Strain BG8.</title>
        <authorList>
            <person name="Kits K.D."/>
            <person name="Kalyuzhnaya M.G."/>
            <person name="Klotz M.G."/>
            <person name="Jetten M.S."/>
            <person name="Op den Camp H.J."/>
            <person name="Vuilleumier S."/>
            <person name="Bringel F."/>
            <person name="Dispirito A.A."/>
            <person name="Murrell J.C."/>
            <person name="Bruce D."/>
            <person name="Cheng J.F."/>
            <person name="Copeland A."/>
            <person name="Goodwin L."/>
            <person name="Hauser L."/>
            <person name="Lajus A."/>
            <person name="Land M.L."/>
            <person name="Lapidus A."/>
            <person name="Lucas S."/>
            <person name="Medigue C."/>
            <person name="Pitluck S."/>
            <person name="Woyke T."/>
            <person name="Zeytun A."/>
            <person name="Stein L.Y."/>
        </authorList>
    </citation>
    <scope>NUCLEOTIDE SEQUENCE [LARGE SCALE GENOMIC DNA]</scope>
    <source>
        <strain evidence="2 3">BG8</strain>
    </source>
</reference>
<dbReference type="CDD" id="cd00038">
    <property type="entry name" value="CAP_ED"/>
    <property type="match status" value="1"/>
</dbReference>
<feature type="domain" description="Cyclic nucleotide-binding" evidence="1">
    <location>
        <begin position="15"/>
        <end position="110"/>
    </location>
</feature>
<dbReference type="SUPFAM" id="SSF51206">
    <property type="entry name" value="cAMP-binding domain-like"/>
    <property type="match status" value="1"/>
</dbReference>
<dbReference type="SMART" id="SM00100">
    <property type="entry name" value="cNMP"/>
    <property type="match status" value="1"/>
</dbReference>
<dbReference type="PANTHER" id="PTHR24567:SF74">
    <property type="entry name" value="HTH-TYPE TRANSCRIPTIONAL REGULATOR ARCR"/>
    <property type="match status" value="1"/>
</dbReference>
<evidence type="ECO:0000313" key="2">
    <source>
        <dbReference type="EMBL" id="EIC28154.1"/>
    </source>
</evidence>